<gene>
    <name evidence="2" type="ORF">HUN01_02510</name>
</gene>
<name>A0A7D7LB49_9NOSO</name>
<keyword evidence="3" id="KW-1185">Reference proteome</keyword>
<proteinExistence type="predicted"/>
<dbReference type="Pfam" id="PF13614">
    <property type="entry name" value="AAA_31"/>
    <property type="match status" value="1"/>
</dbReference>
<organism evidence="2 3">
    <name type="scientific">Nostoc edaphicum CCNP1411</name>
    <dbReference type="NCBI Taxonomy" id="1472755"/>
    <lineage>
        <taxon>Bacteria</taxon>
        <taxon>Bacillati</taxon>
        <taxon>Cyanobacteriota</taxon>
        <taxon>Cyanophyceae</taxon>
        <taxon>Nostocales</taxon>
        <taxon>Nostocaceae</taxon>
        <taxon>Nostoc</taxon>
    </lineage>
</organism>
<dbReference type="PANTHER" id="PTHR13696">
    <property type="entry name" value="P-LOOP CONTAINING NUCLEOSIDE TRIPHOSPHATE HYDROLASE"/>
    <property type="match status" value="1"/>
</dbReference>
<feature type="domain" description="AAA" evidence="1">
    <location>
        <begin position="10"/>
        <end position="192"/>
    </location>
</feature>
<dbReference type="InterPro" id="IPR025669">
    <property type="entry name" value="AAA_dom"/>
</dbReference>
<dbReference type="EMBL" id="CP054697">
    <property type="protein sequence ID" value="QMS86491.1"/>
    <property type="molecule type" value="Genomic_DNA"/>
</dbReference>
<dbReference type="Proteomes" id="UP000514713">
    <property type="component" value="Plasmid pNe_5"/>
</dbReference>
<keyword evidence="2" id="KW-0614">Plasmid</keyword>
<dbReference type="KEGG" id="ned:HUN01_02510"/>
<dbReference type="AlphaFoldDB" id="A0A7D7LB49"/>
<accession>A0A7D7LB49</accession>
<reference evidence="3" key="1">
    <citation type="submission" date="2020-06" db="EMBL/GenBank/DDBJ databases">
        <title>Nostoc edaphicum CCNP1411 genome.</title>
        <authorList>
            <person name="Fidor A."/>
            <person name="Grabski M."/>
            <person name="Gawor J."/>
            <person name="Gromadka R."/>
            <person name="Wegrzyn G."/>
            <person name="Mazur-Marzec H."/>
        </authorList>
    </citation>
    <scope>NUCLEOTIDE SEQUENCE [LARGE SCALE GENOMIC DNA]</scope>
    <source>
        <strain evidence="3">CCNP1411</strain>
        <plasmid evidence="3">pne_5</plasmid>
    </source>
</reference>
<evidence type="ECO:0000313" key="2">
    <source>
        <dbReference type="EMBL" id="QMS86491.1"/>
    </source>
</evidence>
<dbReference type="SUPFAM" id="SSF52540">
    <property type="entry name" value="P-loop containing nucleoside triphosphate hydrolases"/>
    <property type="match status" value="1"/>
</dbReference>
<evidence type="ECO:0000259" key="1">
    <source>
        <dbReference type="Pfam" id="PF13614"/>
    </source>
</evidence>
<dbReference type="CDD" id="cd02042">
    <property type="entry name" value="ParAB_family"/>
    <property type="match status" value="1"/>
</dbReference>
<sequence length="295" mass="32305">MSHEVTARKTKVIAVGNQKGGVAKTSNLIHIATALGEMGRRCLIFDLDMNQGATRHLGIPSESFLGTFEVLTGEEEPTDVIITPDDGVELPKNIHLIAARRNLEKIDQALAARDKFLVTQDVLINPLRKLAGMYDYIFLDTAPNATTPTIAAYKSADWFILSATPDPFAIAGLNDALTDIQGAQRYGNPNLRLLGVILCCVDSRTILASSLTEYVEKLFSDGSKSLKFDTLISRSTVVPQSQKLGKTIFQTAPNHKVTNQYRKLSKEIEARIAEFEEPVTTSTIKSAVSTKRGKK</sequence>
<dbReference type="InterPro" id="IPR050678">
    <property type="entry name" value="DNA_Partitioning_ATPase"/>
</dbReference>
<dbReference type="Gene3D" id="3.40.50.300">
    <property type="entry name" value="P-loop containing nucleotide triphosphate hydrolases"/>
    <property type="match status" value="1"/>
</dbReference>
<protein>
    <submittedName>
        <fullName evidence="2">ParA family protein</fullName>
    </submittedName>
</protein>
<geneLocation type="plasmid" evidence="3">
    <name>pne_5</name>
</geneLocation>
<dbReference type="RefSeq" id="WP_181927308.1">
    <property type="nucleotide sequence ID" value="NZ_CP054697.1"/>
</dbReference>
<dbReference type="InterPro" id="IPR027417">
    <property type="entry name" value="P-loop_NTPase"/>
</dbReference>
<dbReference type="PANTHER" id="PTHR13696:SF52">
    <property type="entry name" value="PARA FAMILY PROTEIN CT_582"/>
    <property type="match status" value="1"/>
</dbReference>
<evidence type="ECO:0000313" key="3">
    <source>
        <dbReference type="Proteomes" id="UP000514713"/>
    </source>
</evidence>